<proteinExistence type="predicted"/>
<reference evidence="1 2" key="1">
    <citation type="journal article" date="2021" name="BMC Genomics">
        <title>Datura genome reveals duplications of psychoactive alkaloid biosynthetic genes and high mutation rate following tissue culture.</title>
        <authorList>
            <person name="Rajewski A."/>
            <person name="Carter-House D."/>
            <person name="Stajich J."/>
            <person name="Litt A."/>
        </authorList>
    </citation>
    <scope>NUCLEOTIDE SEQUENCE [LARGE SCALE GENOMIC DNA]</scope>
    <source>
        <strain evidence="1">AR-01</strain>
    </source>
</reference>
<name>A0ABS8WMS8_DATST</name>
<sequence>MDGQEVVFDSIRASRLPPHYKVIKAIMEIESELSTKALEQYLSQEDPHGRALV</sequence>
<evidence type="ECO:0000313" key="2">
    <source>
        <dbReference type="Proteomes" id="UP000823775"/>
    </source>
</evidence>
<protein>
    <submittedName>
        <fullName evidence="1">Uncharacterized protein</fullName>
    </submittedName>
</protein>
<feature type="non-terminal residue" evidence="1">
    <location>
        <position position="53"/>
    </location>
</feature>
<organism evidence="1 2">
    <name type="scientific">Datura stramonium</name>
    <name type="common">Jimsonweed</name>
    <name type="synonym">Common thornapple</name>
    <dbReference type="NCBI Taxonomy" id="4076"/>
    <lineage>
        <taxon>Eukaryota</taxon>
        <taxon>Viridiplantae</taxon>
        <taxon>Streptophyta</taxon>
        <taxon>Embryophyta</taxon>
        <taxon>Tracheophyta</taxon>
        <taxon>Spermatophyta</taxon>
        <taxon>Magnoliopsida</taxon>
        <taxon>eudicotyledons</taxon>
        <taxon>Gunneridae</taxon>
        <taxon>Pentapetalae</taxon>
        <taxon>asterids</taxon>
        <taxon>lamiids</taxon>
        <taxon>Solanales</taxon>
        <taxon>Solanaceae</taxon>
        <taxon>Solanoideae</taxon>
        <taxon>Datureae</taxon>
        <taxon>Datura</taxon>
    </lineage>
</organism>
<gene>
    <name evidence="1" type="ORF">HAX54_048231</name>
</gene>
<keyword evidence="2" id="KW-1185">Reference proteome</keyword>
<dbReference type="Proteomes" id="UP000823775">
    <property type="component" value="Unassembled WGS sequence"/>
</dbReference>
<evidence type="ECO:0000313" key="1">
    <source>
        <dbReference type="EMBL" id="MCE3050807.1"/>
    </source>
</evidence>
<dbReference type="EMBL" id="JACEIK010007920">
    <property type="protein sequence ID" value="MCE3050807.1"/>
    <property type="molecule type" value="Genomic_DNA"/>
</dbReference>
<accession>A0ABS8WMS8</accession>
<comment type="caution">
    <text evidence="1">The sequence shown here is derived from an EMBL/GenBank/DDBJ whole genome shotgun (WGS) entry which is preliminary data.</text>
</comment>